<dbReference type="Proteomes" id="UP000465810">
    <property type="component" value="Unassembled WGS sequence"/>
</dbReference>
<organism evidence="1 2">
    <name type="scientific">Novosphingobium silvae</name>
    <dbReference type="NCBI Taxonomy" id="2692619"/>
    <lineage>
        <taxon>Bacteria</taxon>
        <taxon>Pseudomonadati</taxon>
        <taxon>Pseudomonadota</taxon>
        <taxon>Alphaproteobacteria</taxon>
        <taxon>Sphingomonadales</taxon>
        <taxon>Sphingomonadaceae</taxon>
        <taxon>Novosphingobium</taxon>
    </lineage>
</organism>
<evidence type="ECO:0000313" key="2">
    <source>
        <dbReference type="Proteomes" id="UP000465810"/>
    </source>
</evidence>
<gene>
    <name evidence="1" type="ORF">GR702_17115</name>
</gene>
<dbReference type="RefSeq" id="WP_160986982.1">
    <property type="nucleotide sequence ID" value="NZ_WVTD01000016.1"/>
</dbReference>
<sequence length="79" mass="8918">MAGPHVDAVREALSKLKIRFVHDDPDQSYRRDGPVAVARFEDNDANADGNEEVRDLRILRQRRVADLMAEFLAALEVEG</sequence>
<dbReference type="AlphaFoldDB" id="A0A7X4GIX8"/>
<proteinExistence type="predicted"/>
<evidence type="ECO:0000313" key="1">
    <source>
        <dbReference type="EMBL" id="MYL99491.1"/>
    </source>
</evidence>
<dbReference type="EMBL" id="WVTD01000016">
    <property type="protein sequence ID" value="MYL99491.1"/>
    <property type="molecule type" value="Genomic_DNA"/>
</dbReference>
<keyword evidence="2" id="KW-1185">Reference proteome</keyword>
<accession>A0A7X4GIX8</accession>
<protein>
    <submittedName>
        <fullName evidence="1">Uncharacterized protein</fullName>
    </submittedName>
</protein>
<name>A0A7X4GIX8_9SPHN</name>
<comment type="caution">
    <text evidence="1">The sequence shown here is derived from an EMBL/GenBank/DDBJ whole genome shotgun (WGS) entry which is preliminary data.</text>
</comment>
<reference evidence="1 2" key="1">
    <citation type="submission" date="2019-12" db="EMBL/GenBank/DDBJ databases">
        <authorList>
            <person name="Feng G."/>
            <person name="Zhu H."/>
        </authorList>
    </citation>
    <scope>NUCLEOTIDE SEQUENCE [LARGE SCALE GENOMIC DNA]</scope>
    <source>
        <strain evidence="1 2">FGD1</strain>
    </source>
</reference>